<keyword evidence="2" id="KW-0479">Metal-binding</keyword>
<dbReference type="InterPro" id="IPR000979">
    <property type="entry name" value="Phosphodiesterase_MJ0936/Vps29"/>
</dbReference>
<accession>A0ABN1JXF0</accession>
<organism evidence="4 5">
    <name type="scientific">Clostridium oceanicum</name>
    <dbReference type="NCBI Taxonomy" id="1543"/>
    <lineage>
        <taxon>Bacteria</taxon>
        <taxon>Bacillati</taxon>
        <taxon>Bacillota</taxon>
        <taxon>Clostridia</taxon>
        <taxon>Eubacteriales</taxon>
        <taxon>Clostridiaceae</taxon>
        <taxon>Clostridium</taxon>
    </lineage>
</organism>
<evidence type="ECO:0000256" key="2">
    <source>
        <dbReference type="RuleBase" id="RU362039"/>
    </source>
</evidence>
<comment type="cofactor">
    <cofactor evidence="2">
        <name>a divalent metal cation</name>
        <dbReference type="ChEBI" id="CHEBI:60240"/>
    </cofactor>
</comment>
<feature type="domain" description="Calcineurin-like phosphoesterase" evidence="3">
    <location>
        <begin position="6"/>
        <end position="156"/>
    </location>
</feature>
<gene>
    <name evidence="4" type="ORF">GCM10008906_38570</name>
</gene>
<dbReference type="InterPro" id="IPR024654">
    <property type="entry name" value="Calcineurin-like_PHP_lpxH"/>
</dbReference>
<dbReference type="SUPFAM" id="SSF56300">
    <property type="entry name" value="Metallo-dependent phosphatases"/>
    <property type="match status" value="1"/>
</dbReference>
<dbReference type="Proteomes" id="UP001501510">
    <property type="component" value="Unassembled WGS sequence"/>
</dbReference>
<sequence length="169" mass="19796">MVILIKIGVISDTHIDKNTHKLDKFIDKSLKNVDMIIHLGDFTSFKVVEKLKRSKKFIGVWGNNDRNEIKKNLKEKEIIKLCGYRIGLFHGHGKGKNTMDRAYETFKNDKVDIIIFGHSHQPIVKTKNKILIINPGSPMRKLKERWFSYVVLNLEREKIEANICFYEKK</sequence>
<dbReference type="InterPro" id="IPR041802">
    <property type="entry name" value="MPP_YfcE"/>
</dbReference>
<comment type="caution">
    <text evidence="4">The sequence shown here is derived from an EMBL/GenBank/DDBJ whole genome shotgun (WGS) entry which is preliminary data.</text>
</comment>
<dbReference type="Pfam" id="PF12850">
    <property type="entry name" value="Metallophos_2"/>
    <property type="match status" value="1"/>
</dbReference>
<dbReference type="PANTHER" id="PTHR11124">
    <property type="entry name" value="VACUOLAR SORTING PROTEIN VPS29"/>
    <property type="match status" value="1"/>
</dbReference>
<keyword evidence="5" id="KW-1185">Reference proteome</keyword>
<evidence type="ECO:0000313" key="4">
    <source>
        <dbReference type="EMBL" id="GAA0748347.1"/>
    </source>
</evidence>
<name>A0ABN1JXF0_9CLOT</name>
<reference evidence="4 5" key="1">
    <citation type="journal article" date="2019" name="Int. J. Syst. Evol. Microbiol.">
        <title>The Global Catalogue of Microorganisms (GCM) 10K type strain sequencing project: providing services to taxonomists for standard genome sequencing and annotation.</title>
        <authorList>
            <consortium name="The Broad Institute Genomics Platform"/>
            <consortium name="The Broad Institute Genome Sequencing Center for Infectious Disease"/>
            <person name="Wu L."/>
            <person name="Ma J."/>
        </authorList>
    </citation>
    <scope>NUCLEOTIDE SEQUENCE [LARGE SCALE GENOMIC DNA]</scope>
    <source>
        <strain evidence="4 5">JCM 1407</strain>
    </source>
</reference>
<dbReference type="Gene3D" id="3.60.21.10">
    <property type="match status" value="1"/>
</dbReference>
<dbReference type="InterPro" id="IPR029052">
    <property type="entry name" value="Metallo-depent_PP-like"/>
</dbReference>
<dbReference type="EC" id="3.1.4.-" evidence="2"/>
<proteinExistence type="inferred from homology"/>
<evidence type="ECO:0000313" key="5">
    <source>
        <dbReference type="Proteomes" id="UP001501510"/>
    </source>
</evidence>
<protein>
    <recommendedName>
        <fullName evidence="2">Phosphoesterase</fullName>
        <ecNumber evidence="2">3.1.4.-</ecNumber>
    </recommendedName>
</protein>
<evidence type="ECO:0000259" key="3">
    <source>
        <dbReference type="Pfam" id="PF12850"/>
    </source>
</evidence>
<evidence type="ECO:0000256" key="1">
    <source>
        <dbReference type="ARBA" id="ARBA00008950"/>
    </source>
</evidence>
<dbReference type="EMBL" id="BAAACG010000019">
    <property type="protein sequence ID" value="GAA0748347.1"/>
    <property type="molecule type" value="Genomic_DNA"/>
</dbReference>
<dbReference type="CDD" id="cd00841">
    <property type="entry name" value="MPP_YfcE"/>
    <property type="match status" value="1"/>
</dbReference>
<comment type="similarity">
    <text evidence="1 2">Belongs to the metallophosphoesterase superfamily. YfcE family.</text>
</comment>
<dbReference type="NCBIfam" id="TIGR00040">
    <property type="entry name" value="yfcE"/>
    <property type="match status" value="1"/>
</dbReference>